<feature type="region of interest" description="Disordered" evidence="1">
    <location>
        <begin position="449"/>
        <end position="474"/>
    </location>
</feature>
<feature type="region of interest" description="Disordered" evidence="1">
    <location>
        <begin position="118"/>
        <end position="144"/>
    </location>
</feature>
<feature type="region of interest" description="Disordered" evidence="1">
    <location>
        <begin position="574"/>
        <end position="649"/>
    </location>
</feature>
<organism evidence="2 3">
    <name type="scientific">Rhizoctonia solani</name>
    <dbReference type="NCBI Taxonomy" id="456999"/>
    <lineage>
        <taxon>Eukaryota</taxon>
        <taxon>Fungi</taxon>
        <taxon>Dikarya</taxon>
        <taxon>Basidiomycota</taxon>
        <taxon>Agaricomycotina</taxon>
        <taxon>Agaricomycetes</taxon>
        <taxon>Cantharellales</taxon>
        <taxon>Ceratobasidiaceae</taxon>
        <taxon>Rhizoctonia</taxon>
    </lineage>
</organism>
<evidence type="ECO:0000313" key="3">
    <source>
        <dbReference type="Proteomes" id="UP000663850"/>
    </source>
</evidence>
<proteinExistence type="predicted"/>
<feature type="compositionally biased region" description="Polar residues" evidence="1">
    <location>
        <begin position="464"/>
        <end position="474"/>
    </location>
</feature>
<feature type="compositionally biased region" description="Basic and acidic residues" evidence="1">
    <location>
        <begin position="1"/>
        <end position="12"/>
    </location>
</feature>
<accession>A0A8H3BL98</accession>
<name>A0A8H3BL98_9AGAM</name>
<dbReference type="AlphaFoldDB" id="A0A8H3BL98"/>
<feature type="compositionally biased region" description="Polar residues" evidence="1">
    <location>
        <begin position="583"/>
        <end position="597"/>
    </location>
</feature>
<reference evidence="2" key="1">
    <citation type="submission" date="2021-01" db="EMBL/GenBank/DDBJ databases">
        <authorList>
            <person name="Kaushik A."/>
        </authorList>
    </citation>
    <scope>NUCLEOTIDE SEQUENCE</scope>
    <source>
        <strain evidence="2">Type strain: AG8-Rh-89/</strain>
    </source>
</reference>
<feature type="region of interest" description="Disordered" evidence="1">
    <location>
        <begin position="1"/>
        <end position="86"/>
    </location>
</feature>
<sequence length="649" mass="71244">MSMRRYIPENSRRVSGVGMQSQPPPLLSPRENKANANGSKEQGAEAEKGDSESESESESKSERTGGKPEDSETNQSFRTSQGLKQTGAAFTSDEIAAMSHEDLVRNLKAVRWGQVDERVEEETGGHTSTNQPSEDSNTPAPVNLSKQDCRNAELAHARRSFKTLADLKDGNAVGPTVRDANGVAQYWLTNGQGIKQLTPAWEEGFEANMKFWAEDFLHQCRVELEMPALVRDYLKTVTDEAFLKALKDGAWKTYSANAKKAACGTFEQSRETKNQNNRENSRRSTKATQRAKASQGTCVGTGLSDFAFLYRTRAQSLSVADKGNLSREVVLVPSYVSDEALTIKEALDLKVGSKSTKSLVYVKFNEPVPKLGGSCTWPDWSISKAWKLDHPEEYKKSMHLIDPQRTVMPNVTEFTQLYKAPREYLPSIPSGVQLPEDDNRHSSTAALAHDGHSATRSNHVEDSPVTSETPVTPGTNEQFQVGEVSELPLPPPAVPQLAVEVTNATDTTNTNTTERTNITTNVVDVQKPSPYEHQLNGGHYVNGEFIATPPTPDTSGDHVSARLFGVTIDPKHLKQDQHVAVGPSTSPQKRTAEGSETMSKRRKKGASDQPPRRSTRLQISQMDEDADRDGKEAIGGGGTEKIILKISRK</sequence>
<feature type="compositionally biased region" description="Polar residues" evidence="1">
    <location>
        <begin position="73"/>
        <end position="84"/>
    </location>
</feature>
<dbReference type="EMBL" id="CAJMWZ010002649">
    <property type="protein sequence ID" value="CAE6459317.1"/>
    <property type="molecule type" value="Genomic_DNA"/>
</dbReference>
<feature type="region of interest" description="Disordered" evidence="1">
    <location>
        <begin position="265"/>
        <end position="293"/>
    </location>
</feature>
<evidence type="ECO:0000313" key="2">
    <source>
        <dbReference type="EMBL" id="CAE6459317.1"/>
    </source>
</evidence>
<comment type="caution">
    <text evidence="2">The sequence shown here is derived from an EMBL/GenBank/DDBJ whole genome shotgun (WGS) entry which is preliminary data.</text>
</comment>
<evidence type="ECO:0000256" key="1">
    <source>
        <dbReference type="SAM" id="MobiDB-lite"/>
    </source>
</evidence>
<dbReference type="Proteomes" id="UP000663850">
    <property type="component" value="Unassembled WGS sequence"/>
</dbReference>
<gene>
    <name evidence="2" type="ORF">RDB_LOCUS49475</name>
</gene>
<feature type="compositionally biased region" description="Basic and acidic residues" evidence="1">
    <location>
        <begin position="449"/>
        <end position="462"/>
    </location>
</feature>
<protein>
    <submittedName>
        <fullName evidence="2">Uncharacterized protein</fullName>
    </submittedName>
</protein>
<feature type="compositionally biased region" description="Basic and acidic residues" evidence="1">
    <location>
        <begin position="42"/>
        <end position="70"/>
    </location>
</feature>
<feature type="compositionally biased region" description="Polar residues" evidence="1">
    <location>
        <begin position="125"/>
        <end position="144"/>
    </location>
</feature>